<dbReference type="GO" id="GO:0042277">
    <property type="term" value="F:peptide binding"/>
    <property type="evidence" value="ECO:0007669"/>
    <property type="project" value="TreeGrafter"/>
</dbReference>
<dbReference type="InterPro" id="IPR050344">
    <property type="entry name" value="Peptidase_M1_aminopeptidases"/>
</dbReference>
<dbReference type="InterPro" id="IPR045357">
    <property type="entry name" value="Aminopeptidase_N-like_N"/>
</dbReference>
<dbReference type="Gene3D" id="1.10.390.10">
    <property type="entry name" value="Neutral Protease Domain 2"/>
    <property type="match status" value="1"/>
</dbReference>
<dbReference type="SUPFAM" id="SSF63737">
    <property type="entry name" value="Leukotriene A4 hydrolase N-terminal domain"/>
    <property type="match status" value="1"/>
</dbReference>
<keyword evidence="2 12" id="KW-0031">Aminopeptidase</keyword>
<evidence type="ECO:0000256" key="11">
    <source>
        <dbReference type="PIRSR" id="PIRSR634016-4"/>
    </source>
</evidence>
<dbReference type="InterPro" id="IPR042097">
    <property type="entry name" value="Aminopeptidase_N-like_N_sf"/>
</dbReference>
<feature type="binding site" evidence="9">
    <location>
        <begin position="325"/>
        <end position="329"/>
    </location>
    <ligand>
        <name>substrate</name>
    </ligand>
</feature>
<comment type="cofactor">
    <cofactor evidence="10 12">
        <name>Zn(2+)</name>
        <dbReference type="ChEBI" id="CHEBI:29105"/>
    </cofactor>
    <text evidence="10 12">Binds 1 zinc ion per subunit.</text>
</comment>
<evidence type="ECO:0000256" key="5">
    <source>
        <dbReference type="ARBA" id="ARBA00022801"/>
    </source>
</evidence>
<feature type="active site" description="Proton acceptor" evidence="8">
    <location>
        <position position="362"/>
    </location>
</feature>
<dbReference type="EMBL" id="CAUJNA010000339">
    <property type="protein sequence ID" value="CAJ1375775.1"/>
    <property type="molecule type" value="Genomic_DNA"/>
</dbReference>
<dbReference type="GO" id="GO:0006508">
    <property type="term" value="P:proteolysis"/>
    <property type="evidence" value="ECO:0007669"/>
    <property type="project" value="UniProtKB-KW"/>
</dbReference>
<dbReference type="SUPFAM" id="SSF55486">
    <property type="entry name" value="Metalloproteases ('zincins'), catalytic domain"/>
    <property type="match status" value="1"/>
</dbReference>
<keyword evidence="5 12" id="KW-0378">Hydrolase</keyword>
<evidence type="ECO:0000256" key="13">
    <source>
        <dbReference type="SAM" id="SignalP"/>
    </source>
</evidence>
<comment type="caution">
    <text evidence="17">The sequence shown here is derived from an EMBL/GenBank/DDBJ whole genome shotgun (WGS) entry which is preliminary data.</text>
</comment>
<dbReference type="GO" id="GO:0005615">
    <property type="term" value="C:extracellular space"/>
    <property type="evidence" value="ECO:0007669"/>
    <property type="project" value="TreeGrafter"/>
</dbReference>
<dbReference type="Pfam" id="PF11838">
    <property type="entry name" value="ERAP1_C"/>
    <property type="match status" value="1"/>
</dbReference>
<evidence type="ECO:0000256" key="3">
    <source>
        <dbReference type="ARBA" id="ARBA00022670"/>
    </source>
</evidence>
<dbReference type="InterPro" id="IPR027268">
    <property type="entry name" value="Peptidase_M4/M1_CTD_sf"/>
</dbReference>
<keyword evidence="4 10" id="KW-0479">Metal-binding</keyword>
<evidence type="ECO:0000313" key="17">
    <source>
        <dbReference type="EMBL" id="CAJ1375775.1"/>
    </source>
</evidence>
<evidence type="ECO:0000256" key="10">
    <source>
        <dbReference type="PIRSR" id="PIRSR634016-3"/>
    </source>
</evidence>
<feature type="domain" description="Peptidase M1 membrane alanine aminopeptidase" evidence="14">
    <location>
        <begin position="289"/>
        <end position="506"/>
    </location>
</feature>
<dbReference type="GO" id="GO:0070006">
    <property type="term" value="F:metalloaminopeptidase activity"/>
    <property type="evidence" value="ECO:0007669"/>
    <property type="project" value="TreeGrafter"/>
</dbReference>
<evidence type="ECO:0000256" key="1">
    <source>
        <dbReference type="ARBA" id="ARBA00010136"/>
    </source>
</evidence>
<feature type="binding site" evidence="10">
    <location>
        <position position="361"/>
    </location>
    <ligand>
        <name>Zn(2+)</name>
        <dbReference type="ChEBI" id="CHEBI:29105"/>
        <note>catalytic</note>
    </ligand>
</feature>
<evidence type="ECO:0000313" key="18">
    <source>
        <dbReference type="Proteomes" id="UP001178507"/>
    </source>
</evidence>
<evidence type="ECO:0000256" key="2">
    <source>
        <dbReference type="ARBA" id="ARBA00022438"/>
    </source>
</evidence>
<feature type="site" description="Transition state stabilizer" evidence="11">
    <location>
        <position position="447"/>
    </location>
</feature>
<dbReference type="AlphaFoldDB" id="A0AA36HVW9"/>
<dbReference type="Pfam" id="PF01433">
    <property type="entry name" value="Peptidase_M1"/>
    <property type="match status" value="1"/>
</dbReference>
<dbReference type="InterPro" id="IPR001930">
    <property type="entry name" value="Peptidase_M1"/>
</dbReference>
<dbReference type="InterPro" id="IPR014782">
    <property type="entry name" value="Peptidase_M1_dom"/>
</dbReference>
<evidence type="ECO:0000256" key="12">
    <source>
        <dbReference type="RuleBase" id="RU364040"/>
    </source>
</evidence>
<dbReference type="GO" id="GO:0008270">
    <property type="term" value="F:zinc ion binding"/>
    <property type="evidence" value="ECO:0007669"/>
    <property type="project" value="UniProtKB-UniRule"/>
</dbReference>
<feature type="binding site" evidence="9">
    <location>
        <position position="864"/>
    </location>
    <ligand>
        <name>substrate</name>
    </ligand>
</feature>
<accession>A0AA36HVW9</accession>
<feature type="signal peptide" evidence="13">
    <location>
        <begin position="1"/>
        <end position="31"/>
    </location>
</feature>
<keyword evidence="3 12" id="KW-0645">Protease</keyword>
<feature type="binding site" evidence="10">
    <location>
        <position position="384"/>
    </location>
    <ligand>
        <name>Zn(2+)</name>
        <dbReference type="ChEBI" id="CHEBI:29105"/>
        <note>catalytic</note>
    </ligand>
</feature>
<dbReference type="FunFam" id="1.10.390.10:FF:000001">
    <property type="entry name" value="Aminopeptidase"/>
    <property type="match status" value="1"/>
</dbReference>
<dbReference type="CDD" id="cd09601">
    <property type="entry name" value="M1_APN-Q_like"/>
    <property type="match status" value="1"/>
</dbReference>
<feature type="binding site" evidence="9">
    <location>
        <position position="183"/>
    </location>
    <ligand>
        <name>substrate</name>
    </ligand>
</feature>
<evidence type="ECO:0000256" key="7">
    <source>
        <dbReference type="ARBA" id="ARBA00023049"/>
    </source>
</evidence>
<dbReference type="GO" id="GO:0016020">
    <property type="term" value="C:membrane"/>
    <property type="evidence" value="ECO:0007669"/>
    <property type="project" value="TreeGrafter"/>
</dbReference>
<keyword evidence="13" id="KW-0732">Signal</keyword>
<dbReference type="PANTHER" id="PTHR11533:SF174">
    <property type="entry name" value="PUROMYCIN-SENSITIVE AMINOPEPTIDASE-RELATED"/>
    <property type="match status" value="1"/>
</dbReference>
<feature type="chain" id="PRO_5041388178" description="Aminopeptidase" evidence="13">
    <location>
        <begin position="32"/>
        <end position="937"/>
    </location>
</feature>
<gene>
    <name evidence="17" type="ORF">EVOR1521_LOCUS4983</name>
</gene>
<keyword evidence="18" id="KW-1185">Reference proteome</keyword>
<evidence type="ECO:0000256" key="8">
    <source>
        <dbReference type="PIRSR" id="PIRSR634016-1"/>
    </source>
</evidence>
<dbReference type="Gene3D" id="1.25.50.20">
    <property type="match status" value="1"/>
</dbReference>
<dbReference type="EC" id="3.4.11.-" evidence="12"/>
<dbReference type="Pfam" id="PF17900">
    <property type="entry name" value="Peptidase_M1_N"/>
    <property type="match status" value="1"/>
</dbReference>
<dbReference type="GO" id="GO:0043171">
    <property type="term" value="P:peptide catabolic process"/>
    <property type="evidence" value="ECO:0007669"/>
    <property type="project" value="TreeGrafter"/>
</dbReference>
<dbReference type="Gene3D" id="2.60.40.1910">
    <property type="match status" value="1"/>
</dbReference>
<evidence type="ECO:0000256" key="6">
    <source>
        <dbReference type="ARBA" id="ARBA00022833"/>
    </source>
</evidence>
<dbReference type="PANTHER" id="PTHR11533">
    <property type="entry name" value="PROTEASE M1 ZINC METALLOPROTEASE"/>
    <property type="match status" value="1"/>
</dbReference>
<evidence type="ECO:0000259" key="16">
    <source>
        <dbReference type="Pfam" id="PF17900"/>
    </source>
</evidence>
<dbReference type="InterPro" id="IPR024571">
    <property type="entry name" value="ERAP1-like_C_dom"/>
</dbReference>
<dbReference type="InterPro" id="IPR034016">
    <property type="entry name" value="M1_APN-typ"/>
</dbReference>
<keyword evidence="6 10" id="KW-0862">Zinc</keyword>
<feature type="binding site" evidence="10">
    <location>
        <position position="365"/>
    </location>
    <ligand>
        <name>Zn(2+)</name>
        <dbReference type="ChEBI" id="CHEBI:29105"/>
        <note>catalytic</note>
    </ligand>
</feature>
<reference evidence="17" key="1">
    <citation type="submission" date="2023-08" db="EMBL/GenBank/DDBJ databases">
        <authorList>
            <person name="Chen Y."/>
            <person name="Shah S."/>
            <person name="Dougan E. K."/>
            <person name="Thang M."/>
            <person name="Chan C."/>
        </authorList>
    </citation>
    <scope>NUCLEOTIDE SEQUENCE</scope>
</reference>
<dbReference type="PRINTS" id="PR00756">
    <property type="entry name" value="ALADIPTASE"/>
</dbReference>
<evidence type="ECO:0000256" key="4">
    <source>
        <dbReference type="ARBA" id="ARBA00022723"/>
    </source>
</evidence>
<evidence type="ECO:0000259" key="15">
    <source>
        <dbReference type="Pfam" id="PF11838"/>
    </source>
</evidence>
<dbReference type="GO" id="GO:0005737">
    <property type="term" value="C:cytoplasm"/>
    <property type="evidence" value="ECO:0007669"/>
    <property type="project" value="TreeGrafter"/>
</dbReference>
<feature type="domain" description="Aminopeptidase N-like N-terminal" evidence="16">
    <location>
        <begin position="62"/>
        <end position="254"/>
    </location>
</feature>
<evidence type="ECO:0000259" key="14">
    <source>
        <dbReference type="Pfam" id="PF01433"/>
    </source>
</evidence>
<dbReference type="Gene3D" id="2.60.40.1730">
    <property type="entry name" value="tricorn interacting facor f3 domain"/>
    <property type="match status" value="1"/>
</dbReference>
<feature type="domain" description="ERAP1-like C-terminal" evidence="15">
    <location>
        <begin position="582"/>
        <end position="910"/>
    </location>
</feature>
<dbReference type="Proteomes" id="UP001178507">
    <property type="component" value="Unassembled WGS sequence"/>
</dbReference>
<name>A0AA36HVW9_9DINO</name>
<keyword evidence="7 12" id="KW-0482">Metalloprotease</keyword>
<evidence type="ECO:0000256" key="9">
    <source>
        <dbReference type="PIRSR" id="PIRSR634016-2"/>
    </source>
</evidence>
<proteinExistence type="inferred from homology"/>
<sequence>MMLTVRTRHGRPKRRRVGALLLLALAARRTAFAPAPVSMEGAEVELEGPADGRELLPGGVEPLRYELELALDPERSSAFTGELWVSLNVTNETFNITFNARSLRFDPQSLAFFGPSAVAPVEVTENVEAERVTLRFEEALPLGHAWLHMTYSGEMGKEDMAGLYTSRYQDREGWKTLALTQFEAVDARRMLPCWDEPSKKAVFALTVVIPAALTAVSNMPAAAEMTFFKTRRWKKRQQFTKITFLDTPRMSSYLLALAVGRFDSIQAQTSNGTLIRILTVPEQAEFGRFALDVAVRALAYYEEYFGVAYPLPKLDMLAAPDFAAGAMENWGLVIYREVDLLCNVSTVGIARKVRIATVVTHELSHMWFGNLVTMEWWEQLWLNEGFANWMQTHAVDVLFPEWHIWEQYVVEEQSRALRLDALRSSHPVEVPISHAKEVDEVFDAISYCKGGSVVRMVNGLLGEDLFRQGLALYMQRFAYTNTGSTDLWACWEQVSGLKLQKMMSTWTRQQGFPVLLVNASDARAGHLSLRQQWFLADGSEQPGDETKLWHVPLLPGPASREASPSILETQEMLWQAPNGAAWVKFNFGQLAPYRVLYDSPRLRTLLAGAVGSGQLSAVDRIGLLLDAMAFAKQGQLPIAELLRLVAAFKGEQSTHAWQALSEVLTTLHRAVAVAQGDFRAVDVAVGNGLLQGALHEVGFRAKDGEEDLVRHKRALVVGLATRYMPTDKELVKEARQRFESWLKDPLQQDALPDDLKTSIFKVVLINAETDAPYRALRRLAKLSDTPQAVRLSIYSALGAARRKDLRRKTLDMALGGRYGVRLQDIMYPVQGVSSADPSGARLAWRWFIQRRGAITARLQGANVRLLGVVIQCAAGALPEKAHANAVQAFFEQHPVPGLERSVAQVVEAIRTEAKFVTRLEQGVEDTELKDVLQRFEN</sequence>
<comment type="similarity">
    <text evidence="1 12">Belongs to the peptidase M1 family.</text>
</comment>
<protein>
    <recommendedName>
        <fullName evidence="12">Aminopeptidase</fullName>
        <ecNumber evidence="12">3.4.11.-</ecNumber>
    </recommendedName>
</protein>
<organism evidence="17 18">
    <name type="scientific">Effrenium voratum</name>
    <dbReference type="NCBI Taxonomy" id="2562239"/>
    <lineage>
        <taxon>Eukaryota</taxon>
        <taxon>Sar</taxon>
        <taxon>Alveolata</taxon>
        <taxon>Dinophyceae</taxon>
        <taxon>Suessiales</taxon>
        <taxon>Symbiodiniaceae</taxon>
        <taxon>Effrenium</taxon>
    </lineage>
</organism>